<keyword evidence="2" id="KW-1185">Reference proteome</keyword>
<protein>
    <submittedName>
        <fullName evidence="1">Uncharacterized protein</fullName>
    </submittedName>
</protein>
<gene>
    <name evidence="1" type="ORF">EVAR_49663_1</name>
</gene>
<comment type="caution">
    <text evidence="1">The sequence shown here is derived from an EMBL/GenBank/DDBJ whole genome shotgun (WGS) entry which is preliminary data.</text>
</comment>
<dbReference type="Proteomes" id="UP000299102">
    <property type="component" value="Unassembled WGS sequence"/>
</dbReference>
<reference evidence="1 2" key="1">
    <citation type="journal article" date="2019" name="Commun. Biol.">
        <title>The bagworm genome reveals a unique fibroin gene that provides high tensile strength.</title>
        <authorList>
            <person name="Kono N."/>
            <person name="Nakamura H."/>
            <person name="Ohtoshi R."/>
            <person name="Tomita M."/>
            <person name="Numata K."/>
            <person name="Arakawa K."/>
        </authorList>
    </citation>
    <scope>NUCLEOTIDE SEQUENCE [LARGE SCALE GENOMIC DNA]</scope>
</reference>
<accession>A0A4C1Y861</accession>
<organism evidence="1 2">
    <name type="scientific">Eumeta variegata</name>
    <name type="common">Bagworm moth</name>
    <name type="synonym">Eumeta japonica</name>
    <dbReference type="NCBI Taxonomy" id="151549"/>
    <lineage>
        <taxon>Eukaryota</taxon>
        <taxon>Metazoa</taxon>
        <taxon>Ecdysozoa</taxon>
        <taxon>Arthropoda</taxon>
        <taxon>Hexapoda</taxon>
        <taxon>Insecta</taxon>
        <taxon>Pterygota</taxon>
        <taxon>Neoptera</taxon>
        <taxon>Endopterygota</taxon>
        <taxon>Lepidoptera</taxon>
        <taxon>Glossata</taxon>
        <taxon>Ditrysia</taxon>
        <taxon>Tineoidea</taxon>
        <taxon>Psychidae</taxon>
        <taxon>Oiketicinae</taxon>
        <taxon>Eumeta</taxon>
    </lineage>
</organism>
<name>A0A4C1Y861_EUMVA</name>
<proteinExistence type="predicted"/>
<dbReference type="EMBL" id="BGZK01001132">
    <property type="protein sequence ID" value="GBP72098.1"/>
    <property type="molecule type" value="Genomic_DNA"/>
</dbReference>
<evidence type="ECO:0000313" key="1">
    <source>
        <dbReference type="EMBL" id="GBP72098.1"/>
    </source>
</evidence>
<dbReference type="AlphaFoldDB" id="A0A4C1Y861"/>
<evidence type="ECO:0000313" key="2">
    <source>
        <dbReference type="Proteomes" id="UP000299102"/>
    </source>
</evidence>
<sequence>MHPVSICTTYINTRAVEQKHSQEDALTLLSRCLARYALQMSSKVLEDPYRDVNVFTSPLKSMVLFHPCIIEKLWWAGG</sequence>